<protein>
    <recommendedName>
        <fullName evidence="4">Protease (I) and scaffold (Z) protein</fullName>
    </recommendedName>
</protein>
<dbReference type="Proteomes" id="UP000646745">
    <property type="component" value="Unassembled WGS sequence"/>
</dbReference>
<evidence type="ECO:0000256" key="1">
    <source>
        <dbReference type="SAM" id="MobiDB-lite"/>
    </source>
</evidence>
<comment type="caution">
    <text evidence="2">The sequence shown here is derived from an EMBL/GenBank/DDBJ whole genome shotgun (WGS) entry which is preliminary data.</text>
</comment>
<feature type="region of interest" description="Disordered" evidence="1">
    <location>
        <begin position="328"/>
        <end position="349"/>
    </location>
</feature>
<dbReference type="EMBL" id="BMZI01000005">
    <property type="protein sequence ID" value="GHB24382.1"/>
    <property type="molecule type" value="Genomic_DNA"/>
</dbReference>
<dbReference type="RefSeq" id="WP_189444984.1">
    <property type="nucleotide sequence ID" value="NZ_BMZI01000005.1"/>
</dbReference>
<sequence>MDTTLAPRHPIAACSAPTANPVAVCSLRVSASDDLTRLIPAGTFTAPRGSLEGQGPWHLDEAHARSIIERAAARSTDIVIDYEHQTLLAERNGLPAPAAGWVDPRSLEWRADGLYGRVKWTAAAKAAIDDDSYRYLSPVFPYDAQSGDVLDLLHVGLTNTPAIDTGTITELAAARMSSGRTPNDQEVTTVDREKLIAALGLKADATDEQIDQKIAALKAGSDDASALRLALGAKDDAKPADAVAALKAGVTPAQPDMTQYVPRGVYDELHVAYAALSTGSQHAERDRLIEEGLKDGRIAGPAMAEWLKGQDIAALKAHLKDAPPIAALRGSSQTQGKPPADDKPDAPSDIELAICRNAGISIEDYRKANPAPAK</sequence>
<dbReference type="Pfam" id="PF10123">
    <property type="entry name" value="Mu-like_Pro"/>
    <property type="match status" value="1"/>
</dbReference>
<organism evidence="2 3">
    <name type="scientific">Salinicola rhizosphaerae</name>
    <dbReference type="NCBI Taxonomy" id="1443141"/>
    <lineage>
        <taxon>Bacteria</taxon>
        <taxon>Pseudomonadati</taxon>
        <taxon>Pseudomonadota</taxon>
        <taxon>Gammaproteobacteria</taxon>
        <taxon>Oceanospirillales</taxon>
        <taxon>Halomonadaceae</taxon>
        <taxon>Salinicola</taxon>
    </lineage>
</organism>
<dbReference type="PIRSF" id="PIRSF016624">
    <property type="entry name" value="Mu_prophg_I"/>
    <property type="match status" value="1"/>
</dbReference>
<proteinExistence type="predicted"/>
<gene>
    <name evidence="2" type="ORF">GCM10009038_24330</name>
</gene>
<evidence type="ECO:0000313" key="3">
    <source>
        <dbReference type="Proteomes" id="UP000646745"/>
    </source>
</evidence>
<accession>A0ABQ3E2P6</accession>
<reference evidence="3" key="1">
    <citation type="journal article" date="2019" name="Int. J. Syst. Evol. Microbiol.">
        <title>The Global Catalogue of Microorganisms (GCM) 10K type strain sequencing project: providing services to taxonomists for standard genome sequencing and annotation.</title>
        <authorList>
            <consortium name="The Broad Institute Genomics Platform"/>
            <consortium name="The Broad Institute Genome Sequencing Center for Infectious Disease"/>
            <person name="Wu L."/>
            <person name="Ma J."/>
        </authorList>
    </citation>
    <scope>NUCLEOTIDE SEQUENCE [LARGE SCALE GENOMIC DNA]</scope>
    <source>
        <strain evidence="3">KCTC 32998</strain>
    </source>
</reference>
<keyword evidence="3" id="KW-1185">Reference proteome</keyword>
<dbReference type="InterPro" id="IPR012106">
    <property type="entry name" value="Phage_Mu_Gp1"/>
</dbReference>
<evidence type="ECO:0008006" key="4">
    <source>
        <dbReference type="Google" id="ProtNLM"/>
    </source>
</evidence>
<name>A0ABQ3E2P6_9GAMM</name>
<evidence type="ECO:0000313" key="2">
    <source>
        <dbReference type="EMBL" id="GHB24382.1"/>
    </source>
</evidence>